<keyword evidence="7" id="KW-0175">Coiled coil</keyword>
<dbReference type="GO" id="GO:0045944">
    <property type="term" value="P:positive regulation of transcription by RNA polymerase II"/>
    <property type="evidence" value="ECO:0007669"/>
    <property type="project" value="TreeGrafter"/>
</dbReference>
<feature type="coiled-coil region" evidence="7">
    <location>
        <begin position="327"/>
        <end position="354"/>
    </location>
</feature>
<feature type="compositionally biased region" description="Pro residues" evidence="8">
    <location>
        <begin position="109"/>
        <end position="120"/>
    </location>
</feature>
<evidence type="ECO:0000256" key="2">
    <source>
        <dbReference type="ARBA" id="ARBA00022723"/>
    </source>
</evidence>
<keyword evidence="5" id="KW-0539">Nucleus</keyword>
<evidence type="ECO:0000256" key="3">
    <source>
        <dbReference type="ARBA" id="ARBA00022771"/>
    </source>
</evidence>
<evidence type="ECO:0000256" key="6">
    <source>
        <dbReference type="PROSITE-ProRule" id="PRU00094"/>
    </source>
</evidence>
<evidence type="ECO:0000313" key="11">
    <source>
        <dbReference type="Proteomes" id="UP000186303"/>
    </source>
</evidence>
<evidence type="ECO:0000256" key="7">
    <source>
        <dbReference type="SAM" id="Coils"/>
    </source>
</evidence>
<evidence type="ECO:0000259" key="9">
    <source>
        <dbReference type="PROSITE" id="PS50114"/>
    </source>
</evidence>
<dbReference type="InterPro" id="IPR013088">
    <property type="entry name" value="Znf_NHR/GATA"/>
</dbReference>
<dbReference type="GO" id="GO:0045165">
    <property type="term" value="P:cell fate commitment"/>
    <property type="evidence" value="ECO:0007669"/>
    <property type="project" value="TreeGrafter"/>
</dbReference>
<keyword evidence="2" id="KW-0479">Metal-binding</keyword>
<dbReference type="PANTHER" id="PTHR10071:SF281">
    <property type="entry name" value="BOX A-BINDING FACTOR-RELATED"/>
    <property type="match status" value="1"/>
</dbReference>
<dbReference type="GO" id="GO:0000122">
    <property type="term" value="P:negative regulation of transcription by RNA polymerase II"/>
    <property type="evidence" value="ECO:0007669"/>
    <property type="project" value="TreeGrafter"/>
</dbReference>
<gene>
    <name evidence="10" type="ORF">MSYG_1462</name>
</gene>
<comment type="subcellular location">
    <subcellularLocation>
        <location evidence="1">Nucleus</location>
    </subcellularLocation>
</comment>
<name>A0A1M8A3T8_MALS4</name>
<keyword evidence="11" id="KW-1185">Reference proteome</keyword>
<dbReference type="GO" id="GO:0000981">
    <property type="term" value="F:DNA-binding transcription factor activity, RNA polymerase II-specific"/>
    <property type="evidence" value="ECO:0007669"/>
    <property type="project" value="TreeGrafter"/>
</dbReference>
<keyword evidence="4" id="KW-0862">Zinc</keyword>
<organism evidence="10 11">
    <name type="scientific">Malassezia sympodialis (strain ATCC 42132)</name>
    <name type="common">Atopic eczema-associated yeast</name>
    <dbReference type="NCBI Taxonomy" id="1230383"/>
    <lineage>
        <taxon>Eukaryota</taxon>
        <taxon>Fungi</taxon>
        <taxon>Dikarya</taxon>
        <taxon>Basidiomycota</taxon>
        <taxon>Ustilaginomycotina</taxon>
        <taxon>Malasseziomycetes</taxon>
        <taxon>Malasseziales</taxon>
        <taxon>Malasseziaceae</taxon>
        <taxon>Malassezia</taxon>
    </lineage>
</organism>
<dbReference type="PANTHER" id="PTHR10071">
    <property type="entry name" value="TRANSCRIPTION FACTOR GATA FAMILY MEMBER"/>
    <property type="match status" value="1"/>
</dbReference>
<feature type="compositionally biased region" description="Polar residues" evidence="8">
    <location>
        <begin position="236"/>
        <end position="245"/>
    </location>
</feature>
<keyword evidence="3 6" id="KW-0863">Zinc-finger</keyword>
<dbReference type="STRING" id="1230383.A0A1M8A3T8"/>
<evidence type="ECO:0000256" key="5">
    <source>
        <dbReference type="ARBA" id="ARBA00023242"/>
    </source>
</evidence>
<dbReference type="AlphaFoldDB" id="A0A1M8A3T8"/>
<dbReference type="Gene3D" id="3.30.50.10">
    <property type="entry name" value="Erythroid Transcription Factor GATA-1, subunit A"/>
    <property type="match status" value="1"/>
</dbReference>
<dbReference type="GO" id="GO:0005634">
    <property type="term" value="C:nucleus"/>
    <property type="evidence" value="ECO:0007669"/>
    <property type="project" value="UniProtKB-SubCell"/>
</dbReference>
<feature type="region of interest" description="Disordered" evidence="8">
    <location>
        <begin position="1"/>
        <end position="20"/>
    </location>
</feature>
<evidence type="ECO:0000256" key="8">
    <source>
        <dbReference type="SAM" id="MobiDB-lite"/>
    </source>
</evidence>
<sequence length="428" mass="45736">MAVSGLQHRPLEAQSSYTVHSAKSNLAPLLNGAMPVQHGTATRSPSGAPLWPHTPPGRRPSDSSSAASVSADVDATEEALKPSDSPSQVWGPALHEEPHSADEAASEAPTPPAVAPPPAPSAGTCPGSGLCNGTGGSSECKGCPTFNNVMPVPEPSDSPAPAQAPASADKPTNDEKPAVEALRCTNCQTTTTPLWRRDEDGNNICNACGLYHKLHGTHRPIGMRKTVIKRRKRLLGTNSASSAPRKQTAHAALSAPKAAGDSDVRAEREREAAMVLMEVGSSRWAHETPAASPRLQPEEGAAPVPHEPMLPAHAPLAYHRPTYSPRLLELERLRDELYVERSRLNELLERTERALSDSCRPHYDLPAYAKPPYPPAMRMRASPPTAGADDRLLHGHGSPALHAAEVARGDPGEFVRRRPTWRLRESLP</sequence>
<proteinExistence type="predicted"/>
<dbReference type="OMA" id="LYERTHM"/>
<dbReference type="InterPro" id="IPR000679">
    <property type="entry name" value="Znf_GATA"/>
</dbReference>
<feature type="region of interest" description="Disordered" evidence="8">
    <location>
        <begin position="236"/>
        <end position="265"/>
    </location>
</feature>
<dbReference type="PROSITE" id="PS00344">
    <property type="entry name" value="GATA_ZN_FINGER_1"/>
    <property type="match status" value="1"/>
</dbReference>
<dbReference type="EMBL" id="LT671822">
    <property type="protein sequence ID" value="SHO77122.1"/>
    <property type="molecule type" value="Genomic_DNA"/>
</dbReference>
<dbReference type="SUPFAM" id="SSF57716">
    <property type="entry name" value="Glucocorticoid receptor-like (DNA-binding domain)"/>
    <property type="match status" value="1"/>
</dbReference>
<feature type="region of interest" description="Disordered" evidence="8">
    <location>
        <begin position="150"/>
        <end position="176"/>
    </location>
</feature>
<dbReference type="SMART" id="SM00401">
    <property type="entry name" value="ZnF_GATA"/>
    <property type="match status" value="1"/>
</dbReference>
<dbReference type="OrthoDB" id="515401at2759"/>
<dbReference type="PROSITE" id="PS50114">
    <property type="entry name" value="GATA_ZN_FINGER_2"/>
    <property type="match status" value="1"/>
</dbReference>
<dbReference type="Proteomes" id="UP000186303">
    <property type="component" value="Chromosome 2"/>
</dbReference>
<evidence type="ECO:0000256" key="4">
    <source>
        <dbReference type="ARBA" id="ARBA00022833"/>
    </source>
</evidence>
<feature type="compositionally biased region" description="Low complexity" evidence="8">
    <location>
        <begin position="159"/>
        <end position="168"/>
    </location>
</feature>
<feature type="region of interest" description="Disordered" evidence="8">
    <location>
        <begin position="30"/>
        <end position="122"/>
    </location>
</feature>
<dbReference type="FunFam" id="3.30.50.10:FF:000007">
    <property type="entry name" value="Nitrogen regulatory AreA, N-terminal"/>
    <property type="match status" value="1"/>
</dbReference>
<evidence type="ECO:0000256" key="1">
    <source>
        <dbReference type="ARBA" id="ARBA00004123"/>
    </source>
</evidence>
<dbReference type="VEuPathDB" id="FungiDB:MSYG_1462"/>
<dbReference type="InterPro" id="IPR039355">
    <property type="entry name" value="Transcription_factor_GATA"/>
</dbReference>
<dbReference type="CDD" id="cd00202">
    <property type="entry name" value="ZnF_GATA"/>
    <property type="match status" value="1"/>
</dbReference>
<accession>A0A1M8A3T8</accession>
<reference evidence="11" key="1">
    <citation type="journal article" date="2017" name="Nucleic Acids Res.">
        <title>Proteogenomics produces comprehensive and highly accurate protein-coding gene annotation in a complete genome assembly of Malassezia sympodialis.</title>
        <authorList>
            <person name="Zhu Y."/>
            <person name="Engstroem P.G."/>
            <person name="Tellgren-Roth C."/>
            <person name="Baudo C.D."/>
            <person name="Kennell J.C."/>
            <person name="Sun S."/>
            <person name="Billmyre R.B."/>
            <person name="Schroeder M.S."/>
            <person name="Andersson A."/>
            <person name="Holm T."/>
            <person name="Sigurgeirsson B."/>
            <person name="Wu G."/>
            <person name="Sankaranarayanan S.R."/>
            <person name="Siddharthan R."/>
            <person name="Sanyal K."/>
            <person name="Lundeberg J."/>
            <person name="Nystedt B."/>
            <person name="Boekhout T."/>
            <person name="Dawson T.L. Jr."/>
            <person name="Heitman J."/>
            <person name="Scheynius A."/>
            <person name="Lehtioe J."/>
        </authorList>
    </citation>
    <scope>NUCLEOTIDE SEQUENCE [LARGE SCALE GENOMIC DNA]</scope>
    <source>
        <strain evidence="11">ATCC 42132</strain>
    </source>
</reference>
<protein>
    <submittedName>
        <fullName evidence="10">Similar to S.cerevisiae protein GZF3 (GATA zinc finger protein)</fullName>
    </submittedName>
</protein>
<dbReference type="GO" id="GO:0008270">
    <property type="term" value="F:zinc ion binding"/>
    <property type="evidence" value="ECO:0007669"/>
    <property type="project" value="UniProtKB-KW"/>
</dbReference>
<dbReference type="GO" id="GO:0000978">
    <property type="term" value="F:RNA polymerase II cis-regulatory region sequence-specific DNA binding"/>
    <property type="evidence" value="ECO:0007669"/>
    <property type="project" value="TreeGrafter"/>
</dbReference>
<feature type="domain" description="GATA-type" evidence="9">
    <location>
        <begin position="178"/>
        <end position="231"/>
    </location>
</feature>
<evidence type="ECO:0000313" key="10">
    <source>
        <dbReference type="EMBL" id="SHO77122.1"/>
    </source>
</evidence>
<dbReference type="PRINTS" id="PR00619">
    <property type="entry name" value="GATAZNFINGER"/>
</dbReference>
<dbReference type="Pfam" id="PF00320">
    <property type="entry name" value="GATA"/>
    <property type="match status" value="1"/>
</dbReference>
<feature type="compositionally biased region" description="Low complexity" evidence="8">
    <location>
        <begin position="62"/>
        <end position="73"/>
    </location>
</feature>